<dbReference type="EMBL" id="FOUY01000026">
    <property type="protein sequence ID" value="SFN97953.1"/>
    <property type="molecule type" value="Genomic_DNA"/>
</dbReference>
<feature type="domain" description="HTH marR-type" evidence="4">
    <location>
        <begin position="9"/>
        <end position="137"/>
    </location>
</feature>
<name>A0A1I5DFI4_PSUAM</name>
<dbReference type="InterPro" id="IPR052526">
    <property type="entry name" value="HTH-type_Bedaq_tolerance"/>
</dbReference>
<keyword evidence="6" id="KW-1185">Reference proteome</keyword>
<dbReference type="Proteomes" id="UP000199614">
    <property type="component" value="Unassembled WGS sequence"/>
</dbReference>
<keyword evidence="3" id="KW-0804">Transcription</keyword>
<dbReference type="Pfam" id="PF01047">
    <property type="entry name" value="MarR"/>
    <property type="match status" value="1"/>
</dbReference>
<dbReference type="InterPro" id="IPR000835">
    <property type="entry name" value="HTH_MarR-typ"/>
</dbReference>
<evidence type="ECO:0000259" key="4">
    <source>
        <dbReference type="PROSITE" id="PS50995"/>
    </source>
</evidence>
<dbReference type="PROSITE" id="PS01117">
    <property type="entry name" value="HTH_MARR_1"/>
    <property type="match status" value="1"/>
</dbReference>
<proteinExistence type="predicted"/>
<dbReference type="Gene3D" id="1.10.10.10">
    <property type="entry name" value="Winged helix-like DNA-binding domain superfamily/Winged helix DNA-binding domain"/>
    <property type="match status" value="1"/>
</dbReference>
<dbReference type="SMART" id="SM00347">
    <property type="entry name" value="HTH_MARR"/>
    <property type="match status" value="1"/>
</dbReference>
<evidence type="ECO:0000313" key="6">
    <source>
        <dbReference type="Proteomes" id="UP000199614"/>
    </source>
</evidence>
<gene>
    <name evidence="5" type="ORF">SAMN05216207_102625</name>
</gene>
<dbReference type="InterPro" id="IPR036388">
    <property type="entry name" value="WH-like_DNA-bd_sf"/>
</dbReference>
<accession>A0A1I5DFI4</accession>
<evidence type="ECO:0000256" key="3">
    <source>
        <dbReference type="ARBA" id="ARBA00023163"/>
    </source>
</evidence>
<organism evidence="5 6">
    <name type="scientific">Pseudonocardia ammonioxydans</name>
    <dbReference type="NCBI Taxonomy" id="260086"/>
    <lineage>
        <taxon>Bacteria</taxon>
        <taxon>Bacillati</taxon>
        <taxon>Actinomycetota</taxon>
        <taxon>Actinomycetes</taxon>
        <taxon>Pseudonocardiales</taxon>
        <taxon>Pseudonocardiaceae</taxon>
        <taxon>Pseudonocardia</taxon>
    </lineage>
</organism>
<evidence type="ECO:0000256" key="2">
    <source>
        <dbReference type="ARBA" id="ARBA00023125"/>
    </source>
</evidence>
<dbReference type="InterPro" id="IPR036390">
    <property type="entry name" value="WH_DNA-bd_sf"/>
</dbReference>
<reference evidence="5 6" key="1">
    <citation type="submission" date="2016-10" db="EMBL/GenBank/DDBJ databases">
        <authorList>
            <person name="de Groot N.N."/>
        </authorList>
    </citation>
    <scope>NUCLEOTIDE SEQUENCE [LARGE SCALE GENOMIC DNA]</scope>
    <source>
        <strain evidence="5 6">CGMCC 4.1877</strain>
    </source>
</reference>
<dbReference type="PROSITE" id="PS50995">
    <property type="entry name" value="HTH_MARR_2"/>
    <property type="match status" value="1"/>
</dbReference>
<evidence type="ECO:0000256" key="1">
    <source>
        <dbReference type="ARBA" id="ARBA00023015"/>
    </source>
</evidence>
<keyword evidence="1" id="KW-0805">Transcription regulation</keyword>
<dbReference type="PANTHER" id="PTHR39515">
    <property type="entry name" value="CONSERVED PROTEIN"/>
    <property type="match status" value="1"/>
</dbReference>
<dbReference type="InterPro" id="IPR023187">
    <property type="entry name" value="Tscrpt_reg_MarR-type_CS"/>
</dbReference>
<dbReference type="GO" id="GO:0003677">
    <property type="term" value="F:DNA binding"/>
    <property type="evidence" value="ECO:0007669"/>
    <property type="project" value="UniProtKB-KW"/>
</dbReference>
<keyword evidence="2 5" id="KW-0238">DNA-binding</keyword>
<dbReference type="AlphaFoldDB" id="A0A1I5DFI4"/>
<dbReference type="SUPFAM" id="SSF46785">
    <property type="entry name" value="Winged helix' DNA-binding domain"/>
    <property type="match status" value="1"/>
</dbReference>
<dbReference type="STRING" id="260086.SAMN05216207_102625"/>
<protein>
    <submittedName>
        <fullName evidence="5">DNA-binding transcriptional regulator, MarR family</fullName>
    </submittedName>
</protein>
<dbReference type="PANTHER" id="PTHR39515:SF2">
    <property type="entry name" value="HTH-TYPE TRANSCRIPTIONAL REGULATOR RV0880"/>
    <property type="match status" value="1"/>
</dbReference>
<dbReference type="RefSeq" id="WP_218162879.1">
    <property type="nucleotide sequence ID" value="NZ_FOUY01000026.1"/>
</dbReference>
<dbReference type="GO" id="GO:0003700">
    <property type="term" value="F:DNA-binding transcription factor activity"/>
    <property type="evidence" value="ECO:0007669"/>
    <property type="project" value="InterPro"/>
</dbReference>
<evidence type="ECO:0000313" key="5">
    <source>
        <dbReference type="EMBL" id="SFN97953.1"/>
    </source>
</evidence>
<sequence length="146" mass="15357">MGDLDPDELARLRVVLARIARGLDRHSRGADLTRTQVSVLGTVVVRGPIGMGELAAVEGLNPTMLSRLAGKLETAGLLVRDTDPADGRAVRVAATAAGTAEHRRQREERGRLLAEHVEGLTADQVGGLRGALPALEALASSLKDAR</sequence>